<keyword evidence="2" id="KW-1185">Reference proteome</keyword>
<accession>A0A317NXK6</accession>
<dbReference type="RefSeq" id="WP_110036781.1">
    <property type="nucleotide sequence ID" value="NZ_QGTL01000002.1"/>
</dbReference>
<sequence>MGAYDDLDLDPAAARVLADGLGTAGQETQVIGKGGALPDGMLDAFPGGDIAEACKNAARAADKSMQSAGTALAELGGLTVAAIIAFQQRDQANADGITKVGGGIK</sequence>
<evidence type="ECO:0000313" key="2">
    <source>
        <dbReference type="Proteomes" id="UP000246410"/>
    </source>
</evidence>
<organism evidence="1 2">
    <name type="scientific">Nocardia neocaledoniensis</name>
    <dbReference type="NCBI Taxonomy" id="236511"/>
    <lineage>
        <taxon>Bacteria</taxon>
        <taxon>Bacillati</taxon>
        <taxon>Actinomycetota</taxon>
        <taxon>Actinomycetes</taxon>
        <taxon>Mycobacteriales</taxon>
        <taxon>Nocardiaceae</taxon>
        <taxon>Nocardia</taxon>
    </lineage>
</organism>
<name>A0A317NXK6_9NOCA</name>
<dbReference type="AlphaFoldDB" id="A0A317NXK6"/>
<evidence type="ECO:0008006" key="3">
    <source>
        <dbReference type="Google" id="ProtNLM"/>
    </source>
</evidence>
<dbReference type="Proteomes" id="UP000246410">
    <property type="component" value="Unassembled WGS sequence"/>
</dbReference>
<gene>
    <name evidence="1" type="ORF">DFR69_102768</name>
</gene>
<protein>
    <recommendedName>
        <fullName evidence="3">Excreted virulence factor EspC (Type VII ESX diderm)</fullName>
    </recommendedName>
</protein>
<proteinExistence type="predicted"/>
<dbReference type="EMBL" id="QGTL01000002">
    <property type="protein sequence ID" value="PWV79702.1"/>
    <property type="molecule type" value="Genomic_DNA"/>
</dbReference>
<reference evidence="1 2" key="1">
    <citation type="submission" date="2018-05" db="EMBL/GenBank/DDBJ databases">
        <title>Genomic Encyclopedia of Type Strains, Phase IV (KMG-IV): sequencing the most valuable type-strain genomes for metagenomic binning, comparative biology and taxonomic classification.</title>
        <authorList>
            <person name="Goeker M."/>
        </authorList>
    </citation>
    <scope>NUCLEOTIDE SEQUENCE [LARGE SCALE GENOMIC DNA]</scope>
    <source>
        <strain evidence="1 2">DSM 44717</strain>
    </source>
</reference>
<comment type="caution">
    <text evidence="1">The sequence shown here is derived from an EMBL/GenBank/DDBJ whole genome shotgun (WGS) entry which is preliminary data.</text>
</comment>
<evidence type="ECO:0000313" key="1">
    <source>
        <dbReference type="EMBL" id="PWV79702.1"/>
    </source>
</evidence>